<accession>A0A3M9MDG2</accession>
<reference evidence="1 2" key="1">
    <citation type="submission" date="2018-11" db="EMBL/GenBank/DDBJ databases">
        <title>Rufibacter latericius sp. nov., isolated from water in Baiyang Lake.</title>
        <authorList>
            <person name="Yang Y."/>
        </authorList>
    </citation>
    <scope>NUCLEOTIDE SEQUENCE [LARGE SCALE GENOMIC DNA]</scope>
    <source>
        <strain evidence="1 2">R-22-1c-1</strain>
    </source>
</reference>
<keyword evidence="2" id="KW-1185">Reference proteome</keyword>
<sequence length="138" mass="16193">MFLTLPSVYYESEAFSVRYDLERSLGMAVWKGKLAGPDLQEAFLICVHVTDKYRLTRWLADDRKMKGFSEEDKNWLEENVVPLCLNGPLRRMAVLPSEDQKQVEAIEYFIQRAGDLNELALKNFQDEEEALHWLMQDF</sequence>
<proteinExistence type="predicted"/>
<dbReference type="OrthoDB" id="979415at2"/>
<name>A0A3M9MDG2_9BACT</name>
<gene>
    <name evidence="1" type="ORF">EFB08_18850</name>
</gene>
<dbReference type="AlphaFoldDB" id="A0A3M9MDG2"/>
<dbReference type="RefSeq" id="WP_123128510.1">
    <property type="nucleotide sequence ID" value="NZ_RJJD01000015.1"/>
</dbReference>
<evidence type="ECO:0000313" key="2">
    <source>
        <dbReference type="Proteomes" id="UP000272117"/>
    </source>
</evidence>
<evidence type="ECO:0008006" key="3">
    <source>
        <dbReference type="Google" id="ProtNLM"/>
    </source>
</evidence>
<evidence type="ECO:0000313" key="1">
    <source>
        <dbReference type="EMBL" id="RNI23589.1"/>
    </source>
</evidence>
<dbReference type="EMBL" id="RJJD01000015">
    <property type="protein sequence ID" value="RNI23589.1"/>
    <property type="molecule type" value="Genomic_DNA"/>
</dbReference>
<dbReference type="Proteomes" id="UP000272117">
    <property type="component" value="Unassembled WGS sequence"/>
</dbReference>
<organism evidence="1 2">
    <name type="scientific">Rufibacter latericius</name>
    <dbReference type="NCBI Taxonomy" id="2487040"/>
    <lineage>
        <taxon>Bacteria</taxon>
        <taxon>Pseudomonadati</taxon>
        <taxon>Bacteroidota</taxon>
        <taxon>Cytophagia</taxon>
        <taxon>Cytophagales</taxon>
        <taxon>Hymenobacteraceae</taxon>
        <taxon>Rufibacter</taxon>
    </lineage>
</organism>
<protein>
    <recommendedName>
        <fullName evidence="3">STAS/SEC14 domain-containing protein</fullName>
    </recommendedName>
</protein>
<comment type="caution">
    <text evidence="1">The sequence shown here is derived from an EMBL/GenBank/DDBJ whole genome shotgun (WGS) entry which is preliminary data.</text>
</comment>